<dbReference type="Pfam" id="PF00406">
    <property type="entry name" value="ADK"/>
    <property type="match status" value="1"/>
</dbReference>
<proteinExistence type="predicted"/>
<dbReference type="InterPro" id="IPR027417">
    <property type="entry name" value="P-loop_NTPase"/>
</dbReference>
<keyword evidence="1" id="KW-0808">Transferase</keyword>
<evidence type="ECO:0000256" key="3">
    <source>
        <dbReference type="ARBA" id="ARBA00022777"/>
    </source>
</evidence>
<dbReference type="EMBL" id="BAAFSV010000003">
    <property type="protein sequence ID" value="GAB1316578.1"/>
    <property type="molecule type" value="Genomic_DNA"/>
</dbReference>
<evidence type="ECO:0000313" key="5">
    <source>
        <dbReference type="Proteomes" id="UP001628179"/>
    </source>
</evidence>
<evidence type="ECO:0000256" key="1">
    <source>
        <dbReference type="ARBA" id="ARBA00022679"/>
    </source>
</evidence>
<dbReference type="PANTHER" id="PTHR23359">
    <property type="entry name" value="NUCLEOTIDE KINASE"/>
    <property type="match status" value="1"/>
</dbReference>
<keyword evidence="5" id="KW-1185">Reference proteome</keyword>
<evidence type="ECO:0008006" key="6">
    <source>
        <dbReference type="Google" id="ProtNLM"/>
    </source>
</evidence>
<keyword evidence="2" id="KW-0547">Nucleotide-binding</keyword>
<evidence type="ECO:0000313" key="4">
    <source>
        <dbReference type="EMBL" id="GAB1316578.1"/>
    </source>
</evidence>
<evidence type="ECO:0000256" key="2">
    <source>
        <dbReference type="ARBA" id="ARBA00022741"/>
    </source>
</evidence>
<reference evidence="4 5" key="1">
    <citation type="submission" date="2024-09" db="EMBL/GenBank/DDBJ databases">
        <title>Itraconazole resistance in Madurella fahalii resulting from another homologue of gene encoding cytochrome P450 14-alpha sterol demethylase (CYP51).</title>
        <authorList>
            <person name="Yoshioka I."/>
            <person name="Fahal A.H."/>
            <person name="Kaneko S."/>
            <person name="Yaguchi T."/>
        </authorList>
    </citation>
    <scope>NUCLEOTIDE SEQUENCE [LARGE SCALE GENOMIC DNA]</scope>
    <source>
        <strain evidence="4 5">IFM 68171</strain>
    </source>
</reference>
<keyword evidence="3" id="KW-0418">Kinase</keyword>
<accession>A0ABQ0GFN8</accession>
<dbReference type="PROSITE" id="PS00113">
    <property type="entry name" value="ADENYLATE_KINASE"/>
    <property type="match status" value="1"/>
</dbReference>
<protein>
    <recommendedName>
        <fullName evidence="6">Adenylate kinase</fullName>
    </recommendedName>
</protein>
<dbReference type="SUPFAM" id="SSF52540">
    <property type="entry name" value="P-loop containing nucleoside triphosphate hydrolases"/>
    <property type="match status" value="1"/>
</dbReference>
<sequence>MPSGPDINAHIAAGTVLPGDELVPILGAHISSLSRGAGAVEGRKTVLLDGFPRSLEQEKAARKALASSGSEEFPDLAVYFSCPKEVLTDRYIARKRGTDDGSLFVRRYEQHEKECPAVVENYKKKGILVEIDSSRSIDESYKDFVGILKSFLGE</sequence>
<dbReference type="InterPro" id="IPR033690">
    <property type="entry name" value="Adenylat_kinase_CS"/>
</dbReference>
<dbReference type="GeneID" id="98177531"/>
<name>A0ABQ0GFN8_9PEZI</name>
<organism evidence="4 5">
    <name type="scientific">Madurella fahalii</name>
    <dbReference type="NCBI Taxonomy" id="1157608"/>
    <lineage>
        <taxon>Eukaryota</taxon>
        <taxon>Fungi</taxon>
        <taxon>Dikarya</taxon>
        <taxon>Ascomycota</taxon>
        <taxon>Pezizomycotina</taxon>
        <taxon>Sordariomycetes</taxon>
        <taxon>Sordariomycetidae</taxon>
        <taxon>Sordariales</taxon>
        <taxon>Sordariales incertae sedis</taxon>
        <taxon>Madurella</taxon>
    </lineage>
</organism>
<comment type="caution">
    <text evidence="4">The sequence shown here is derived from an EMBL/GenBank/DDBJ whole genome shotgun (WGS) entry which is preliminary data.</text>
</comment>
<gene>
    <name evidence="4" type="ORF">MFIFM68171_06788</name>
</gene>
<dbReference type="InterPro" id="IPR000850">
    <property type="entry name" value="Adenylat/UMP-CMP_kin"/>
</dbReference>
<dbReference type="Gene3D" id="3.40.50.300">
    <property type="entry name" value="P-loop containing nucleotide triphosphate hydrolases"/>
    <property type="match status" value="1"/>
</dbReference>
<dbReference type="RefSeq" id="XP_070918309.1">
    <property type="nucleotide sequence ID" value="XM_071062208.1"/>
</dbReference>
<dbReference type="Proteomes" id="UP001628179">
    <property type="component" value="Unassembled WGS sequence"/>
</dbReference>